<sequence length="243" mass="25968">MTDGPDWQAVIDACWPPARTERAGPWTLRISPGAGGRVNAISGDRDAALHAPATLDRAEAAARANGQRPSFVVWPDQPELDAALAARGYRVEDAVHLYEIAVADVAQGVMPYATAFTIWPPLQIMRDIWAEGGIGPARQAVMARAARPAGILARVDDRAAGVGFVAAHGPVALLSAVEVLARHRRKGVARNILRAAAHWARDQGCTRLALVTTRDNLPANSAYASSGMRNVGGYHYRRHPDPA</sequence>
<dbReference type="InterPro" id="IPR000182">
    <property type="entry name" value="GNAT_dom"/>
</dbReference>
<dbReference type="Gene3D" id="3.40.630.30">
    <property type="match status" value="1"/>
</dbReference>
<dbReference type="Pfam" id="PF00583">
    <property type="entry name" value="Acetyltransf_1"/>
    <property type="match status" value="1"/>
</dbReference>
<keyword evidence="1" id="KW-0808">Transferase</keyword>
<gene>
    <name evidence="4" type="ORF">P8627_09305</name>
</gene>
<dbReference type="PROSITE" id="PS51186">
    <property type="entry name" value="GNAT"/>
    <property type="match status" value="1"/>
</dbReference>
<reference evidence="4 5" key="1">
    <citation type="submission" date="2023-04" db="EMBL/GenBank/DDBJ databases">
        <title>Jannaschia ovalis sp. nov., a marine bacterium isolated from sea tidal flat.</title>
        <authorList>
            <person name="Kwon D.Y."/>
            <person name="Kim J.-J."/>
        </authorList>
    </citation>
    <scope>NUCLEOTIDE SEQUENCE [LARGE SCALE GENOMIC DNA]</scope>
    <source>
        <strain evidence="4 5">GRR-S6-38</strain>
    </source>
</reference>
<dbReference type="InterPro" id="IPR016181">
    <property type="entry name" value="Acyl_CoA_acyltransferase"/>
</dbReference>
<dbReference type="PANTHER" id="PTHR43877">
    <property type="entry name" value="AMINOALKYLPHOSPHONATE N-ACETYLTRANSFERASE-RELATED-RELATED"/>
    <property type="match status" value="1"/>
</dbReference>
<evidence type="ECO:0000313" key="5">
    <source>
        <dbReference type="Proteomes" id="UP001243420"/>
    </source>
</evidence>
<keyword evidence="2" id="KW-0012">Acyltransferase</keyword>
<name>A0ABY8LAF2_9RHOB</name>
<accession>A0ABY8LAF2</accession>
<organism evidence="4 5">
    <name type="scientific">Jannaschia ovalis</name>
    <dbReference type="NCBI Taxonomy" id="3038773"/>
    <lineage>
        <taxon>Bacteria</taxon>
        <taxon>Pseudomonadati</taxon>
        <taxon>Pseudomonadota</taxon>
        <taxon>Alphaproteobacteria</taxon>
        <taxon>Rhodobacterales</taxon>
        <taxon>Roseobacteraceae</taxon>
        <taxon>Jannaschia</taxon>
    </lineage>
</organism>
<evidence type="ECO:0000256" key="2">
    <source>
        <dbReference type="ARBA" id="ARBA00023315"/>
    </source>
</evidence>
<feature type="domain" description="N-acetyltransferase" evidence="3">
    <location>
        <begin position="95"/>
        <end position="243"/>
    </location>
</feature>
<protein>
    <submittedName>
        <fullName evidence="4">GNAT family N-acetyltransferase</fullName>
    </submittedName>
</protein>
<dbReference type="SUPFAM" id="SSF55729">
    <property type="entry name" value="Acyl-CoA N-acyltransferases (Nat)"/>
    <property type="match status" value="1"/>
</dbReference>
<dbReference type="Proteomes" id="UP001243420">
    <property type="component" value="Chromosome"/>
</dbReference>
<dbReference type="RefSeq" id="WP_279963824.1">
    <property type="nucleotide sequence ID" value="NZ_CP122537.1"/>
</dbReference>
<evidence type="ECO:0000259" key="3">
    <source>
        <dbReference type="PROSITE" id="PS51186"/>
    </source>
</evidence>
<dbReference type="CDD" id="cd04301">
    <property type="entry name" value="NAT_SF"/>
    <property type="match status" value="1"/>
</dbReference>
<dbReference type="EMBL" id="CP122537">
    <property type="protein sequence ID" value="WGH77250.1"/>
    <property type="molecule type" value="Genomic_DNA"/>
</dbReference>
<proteinExistence type="predicted"/>
<dbReference type="PANTHER" id="PTHR43877:SF2">
    <property type="entry name" value="AMINOALKYLPHOSPHONATE N-ACETYLTRANSFERASE-RELATED"/>
    <property type="match status" value="1"/>
</dbReference>
<keyword evidence="5" id="KW-1185">Reference proteome</keyword>
<dbReference type="InterPro" id="IPR050832">
    <property type="entry name" value="Bact_Acetyltransf"/>
</dbReference>
<evidence type="ECO:0000313" key="4">
    <source>
        <dbReference type="EMBL" id="WGH77250.1"/>
    </source>
</evidence>
<evidence type="ECO:0000256" key="1">
    <source>
        <dbReference type="ARBA" id="ARBA00022679"/>
    </source>
</evidence>